<organism evidence="1 2">
    <name type="scientific">Parasponia andersonii</name>
    <name type="common">Sponia andersonii</name>
    <dbReference type="NCBI Taxonomy" id="3476"/>
    <lineage>
        <taxon>Eukaryota</taxon>
        <taxon>Viridiplantae</taxon>
        <taxon>Streptophyta</taxon>
        <taxon>Embryophyta</taxon>
        <taxon>Tracheophyta</taxon>
        <taxon>Spermatophyta</taxon>
        <taxon>Magnoliopsida</taxon>
        <taxon>eudicotyledons</taxon>
        <taxon>Gunneridae</taxon>
        <taxon>Pentapetalae</taxon>
        <taxon>rosids</taxon>
        <taxon>fabids</taxon>
        <taxon>Rosales</taxon>
        <taxon>Cannabaceae</taxon>
        <taxon>Parasponia</taxon>
    </lineage>
</organism>
<proteinExistence type="predicted"/>
<protein>
    <submittedName>
        <fullName evidence="1">Uncharacterized protein</fullName>
    </submittedName>
</protein>
<comment type="caution">
    <text evidence="1">The sequence shown here is derived from an EMBL/GenBank/DDBJ whole genome shotgun (WGS) entry which is preliminary data.</text>
</comment>
<accession>A0A2P5CK60</accession>
<reference evidence="2" key="1">
    <citation type="submission" date="2016-06" db="EMBL/GenBank/DDBJ databases">
        <title>Parallel loss of symbiosis genes in relatives of nitrogen-fixing non-legume Parasponia.</title>
        <authorList>
            <person name="Van Velzen R."/>
            <person name="Holmer R."/>
            <person name="Bu F."/>
            <person name="Rutten L."/>
            <person name="Van Zeijl A."/>
            <person name="Liu W."/>
            <person name="Santuari L."/>
            <person name="Cao Q."/>
            <person name="Sharma T."/>
            <person name="Shen D."/>
            <person name="Roswanjaya Y."/>
            <person name="Wardhani T."/>
            <person name="Kalhor M.S."/>
            <person name="Jansen J."/>
            <person name="Van den Hoogen J."/>
            <person name="Gungor B."/>
            <person name="Hartog M."/>
            <person name="Hontelez J."/>
            <person name="Verver J."/>
            <person name="Yang W.-C."/>
            <person name="Schijlen E."/>
            <person name="Repin R."/>
            <person name="Schilthuizen M."/>
            <person name="Schranz E."/>
            <person name="Heidstra R."/>
            <person name="Miyata K."/>
            <person name="Fedorova E."/>
            <person name="Kohlen W."/>
            <person name="Bisseling T."/>
            <person name="Smit S."/>
            <person name="Geurts R."/>
        </authorList>
    </citation>
    <scope>NUCLEOTIDE SEQUENCE [LARGE SCALE GENOMIC DNA]</scope>
    <source>
        <strain evidence="2">cv. WU1-14</strain>
    </source>
</reference>
<dbReference type="EMBL" id="JXTB01000121">
    <property type="protein sequence ID" value="PON61437.1"/>
    <property type="molecule type" value="Genomic_DNA"/>
</dbReference>
<name>A0A2P5CK60_PARAD</name>
<gene>
    <name evidence="1" type="ORF">PanWU01x14_145570</name>
</gene>
<evidence type="ECO:0000313" key="1">
    <source>
        <dbReference type="EMBL" id="PON61437.1"/>
    </source>
</evidence>
<evidence type="ECO:0000313" key="2">
    <source>
        <dbReference type="Proteomes" id="UP000237105"/>
    </source>
</evidence>
<sequence length="28" mass="3225">MAHTTQLLETQDPLSTVKKVMFQHCSYS</sequence>
<keyword evidence="2" id="KW-1185">Reference proteome</keyword>
<dbReference type="Proteomes" id="UP000237105">
    <property type="component" value="Unassembled WGS sequence"/>
</dbReference>
<dbReference type="AlphaFoldDB" id="A0A2P5CK60"/>